<dbReference type="AlphaFoldDB" id="A0A936TFB1"/>
<dbReference type="InterPro" id="IPR006127">
    <property type="entry name" value="ZnuA-like"/>
</dbReference>
<reference evidence="7 8" key="1">
    <citation type="submission" date="2020-10" db="EMBL/GenBank/DDBJ databases">
        <title>Connecting structure to function with the recovery of over 1000 high-quality activated sludge metagenome-assembled genomes encoding full-length rRNA genes using long-read sequencing.</title>
        <authorList>
            <person name="Singleton C.M."/>
            <person name="Petriglieri F."/>
            <person name="Kristensen J.M."/>
            <person name="Kirkegaard R.H."/>
            <person name="Michaelsen T.Y."/>
            <person name="Andersen M.H."/>
            <person name="Karst S.M."/>
            <person name="Dueholm M.S."/>
            <person name="Nielsen P.H."/>
            <person name="Albertsen M."/>
        </authorList>
    </citation>
    <scope>NUCLEOTIDE SEQUENCE [LARGE SCALE GENOMIC DNA]</scope>
    <source>
        <strain evidence="7">Lyne_18-Q3-R50-59_MAXAC.006</strain>
    </source>
</reference>
<dbReference type="InterPro" id="IPR050492">
    <property type="entry name" value="Bact_metal-bind_prot9"/>
</dbReference>
<dbReference type="GO" id="GO:0007155">
    <property type="term" value="P:cell adhesion"/>
    <property type="evidence" value="ECO:0007669"/>
    <property type="project" value="InterPro"/>
</dbReference>
<organism evidence="7 8">
    <name type="scientific">Candidatus Neomicrothrix subdominans</name>
    <dbReference type="NCBI Taxonomy" id="2954438"/>
    <lineage>
        <taxon>Bacteria</taxon>
        <taxon>Bacillati</taxon>
        <taxon>Actinomycetota</taxon>
        <taxon>Acidimicrobiia</taxon>
        <taxon>Acidimicrobiales</taxon>
        <taxon>Microthrixaceae</taxon>
        <taxon>Candidatus Neomicrothrix</taxon>
    </lineage>
</organism>
<dbReference type="PANTHER" id="PTHR42953:SF1">
    <property type="entry name" value="METAL-BINDING PROTEIN HI_0362-RELATED"/>
    <property type="match status" value="1"/>
</dbReference>
<protein>
    <submittedName>
        <fullName evidence="7">Zinc ABC transporter substrate-binding protein</fullName>
    </submittedName>
</protein>
<keyword evidence="3" id="KW-0479">Metal-binding</keyword>
<keyword evidence="4 6" id="KW-0732">Signal</keyword>
<evidence type="ECO:0000313" key="8">
    <source>
        <dbReference type="Proteomes" id="UP000727993"/>
    </source>
</evidence>
<proteinExistence type="inferred from homology"/>
<dbReference type="Gene3D" id="3.40.50.1980">
    <property type="entry name" value="Nitrogenase molybdenum iron protein domain"/>
    <property type="match status" value="2"/>
</dbReference>
<dbReference type="GO" id="GO:0030313">
    <property type="term" value="C:cell envelope"/>
    <property type="evidence" value="ECO:0007669"/>
    <property type="project" value="UniProtKB-SubCell"/>
</dbReference>
<dbReference type="EMBL" id="JADJZA010000007">
    <property type="protein sequence ID" value="MBK9297599.1"/>
    <property type="molecule type" value="Genomic_DNA"/>
</dbReference>
<evidence type="ECO:0000256" key="3">
    <source>
        <dbReference type="ARBA" id="ARBA00022723"/>
    </source>
</evidence>
<evidence type="ECO:0000256" key="1">
    <source>
        <dbReference type="ARBA" id="ARBA00004196"/>
    </source>
</evidence>
<dbReference type="GO" id="GO:0030001">
    <property type="term" value="P:metal ion transport"/>
    <property type="evidence" value="ECO:0007669"/>
    <property type="project" value="InterPro"/>
</dbReference>
<evidence type="ECO:0000256" key="5">
    <source>
        <dbReference type="RuleBase" id="RU003512"/>
    </source>
</evidence>
<dbReference type="SUPFAM" id="SSF53807">
    <property type="entry name" value="Helical backbone' metal receptor"/>
    <property type="match status" value="1"/>
</dbReference>
<dbReference type="PRINTS" id="PR00691">
    <property type="entry name" value="ADHESINB"/>
</dbReference>
<evidence type="ECO:0000256" key="4">
    <source>
        <dbReference type="ARBA" id="ARBA00022729"/>
    </source>
</evidence>
<feature type="chain" id="PRO_5038800764" evidence="6">
    <location>
        <begin position="20"/>
        <end position="335"/>
    </location>
</feature>
<dbReference type="PANTHER" id="PTHR42953">
    <property type="entry name" value="HIGH-AFFINITY ZINC UPTAKE SYSTEM PROTEIN ZNUA-RELATED"/>
    <property type="match status" value="1"/>
</dbReference>
<dbReference type="GO" id="GO:0046872">
    <property type="term" value="F:metal ion binding"/>
    <property type="evidence" value="ECO:0007669"/>
    <property type="project" value="UniProtKB-KW"/>
</dbReference>
<accession>A0A936TFB1</accession>
<evidence type="ECO:0000256" key="6">
    <source>
        <dbReference type="SAM" id="SignalP"/>
    </source>
</evidence>
<sequence length="335" mass="36439">MKRLPVAALALVLLTAACGGDPDEGGGGEAGGDGRLVIATTVAPLTSIVSTVAGDRATVEGIVPEGADSHTFEPKPSVAELTSTADVLYLNGLQLEEPTRKLAEANLADGSDVVELGGGAIDEDDYIFDFSFPEEGGKPNPHLWTDPSLALRYAEIVRDDLSKRDPDNADYYRDNTQRFSDQIDALDVAMRTSFATVPKRRLLTYHDSFPYFARNYDWKIIGAIQLEDLEDPTPKEVARLIDQVKKEDVPAIFGSEVFPSPVLEQIGREADVRYVDDLRDDDLLGEPGDAEHSWLGLMRFDFITMTEALGGDATALKAVPLQAEGQIPDQAKYPQ</sequence>
<name>A0A936TFB1_9ACTN</name>
<gene>
    <name evidence="7" type="ORF">IPN02_12365</name>
</gene>
<dbReference type="InterPro" id="IPR006128">
    <property type="entry name" value="Lipoprotein_PsaA-like"/>
</dbReference>
<feature type="signal peptide" evidence="6">
    <location>
        <begin position="1"/>
        <end position="19"/>
    </location>
</feature>
<comment type="caution">
    <text evidence="7">The sequence shown here is derived from an EMBL/GenBank/DDBJ whole genome shotgun (WGS) entry which is preliminary data.</text>
</comment>
<evidence type="ECO:0000256" key="2">
    <source>
        <dbReference type="ARBA" id="ARBA00022448"/>
    </source>
</evidence>
<keyword evidence="2 5" id="KW-0813">Transport</keyword>
<dbReference type="InterPro" id="IPR006129">
    <property type="entry name" value="AdhesinB"/>
</dbReference>
<dbReference type="Pfam" id="PF01297">
    <property type="entry name" value="ZnuA"/>
    <property type="match status" value="1"/>
</dbReference>
<dbReference type="PROSITE" id="PS51257">
    <property type="entry name" value="PROKAR_LIPOPROTEIN"/>
    <property type="match status" value="1"/>
</dbReference>
<comment type="similarity">
    <text evidence="5">Belongs to the bacterial solute-binding protein 9 family.</text>
</comment>
<evidence type="ECO:0000313" key="7">
    <source>
        <dbReference type="EMBL" id="MBK9297599.1"/>
    </source>
</evidence>
<dbReference type="PRINTS" id="PR00690">
    <property type="entry name" value="ADHESNFAMILY"/>
</dbReference>
<dbReference type="Proteomes" id="UP000727993">
    <property type="component" value="Unassembled WGS sequence"/>
</dbReference>
<comment type="subcellular location">
    <subcellularLocation>
        <location evidence="1">Cell envelope</location>
    </subcellularLocation>
</comment>